<protein>
    <submittedName>
        <fullName evidence="2">Uncharacterized protein</fullName>
    </submittedName>
</protein>
<reference evidence="2" key="1">
    <citation type="submission" date="2021-11" db="EMBL/GenBank/DDBJ databases">
        <title>Streptomyces corallinus and Kineosporia corallina sp. nov., two new coral-derived marine actinobacteria.</title>
        <authorList>
            <person name="Buangrab K."/>
            <person name="Sutthacheep M."/>
            <person name="Yeemin T."/>
            <person name="Harunari E."/>
            <person name="Igarashi Y."/>
            <person name="Sripreechasak P."/>
            <person name="Kanchanasin P."/>
            <person name="Tanasupawat S."/>
            <person name="Phongsopitanun W."/>
        </authorList>
    </citation>
    <scope>NUCLEOTIDE SEQUENCE</scope>
    <source>
        <strain evidence="2">JCM 31032</strain>
    </source>
</reference>
<keyword evidence="1" id="KW-0812">Transmembrane</keyword>
<keyword evidence="1" id="KW-1133">Transmembrane helix</keyword>
<evidence type="ECO:0000313" key="2">
    <source>
        <dbReference type="EMBL" id="MCD5315196.1"/>
    </source>
</evidence>
<organism evidence="2 3">
    <name type="scientific">Kineosporia babensis</name>
    <dbReference type="NCBI Taxonomy" id="499548"/>
    <lineage>
        <taxon>Bacteria</taxon>
        <taxon>Bacillati</taxon>
        <taxon>Actinomycetota</taxon>
        <taxon>Actinomycetes</taxon>
        <taxon>Kineosporiales</taxon>
        <taxon>Kineosporiaceae</taxon>
        <taxon>Kineosporia</taxon>
    </lineage>
</organism>
<evidence type="ECO:0000313" key="3">
    <source>
        <dbReference type="Proteomes" id="UP001138997"/>
    </source>
</evidence>
<keyword evidence="1" id="KW-0472">Membrane</keyword>
<keyword evidence="3" id="KW-1185">Reference proteome</keyword>
<sequence>MTELQTVASGLLLVLAVTVLAVHFVQLRRVRQRISAERRALQLPFDRVSARERRRVMGVALREGTEPEELGQVRIMALQMQAQRFFFVFFVLQAAWHWPRVVAGSGPVETTLLALFTVVAVVGVIYGERDARLGRAFLRRFPARSCADADQVPQPHRP</sequence>
<dbReference type="EMBL" id="JAJOMB010000020">
    <property type="protein sequence ID" value="MCD5315196.1"/>
    <property type="molecule type" value="Genomic_DNA"/>
</dbReference>
<feature type="transmembrane region" description="Helical" evidence="1">
    <location>
        <begin position="82"/>
        <end position="98"/>
    </location>
</feature>
<dbReference type="Proteomes" id="UP001138997">
    <property type="component" value="Unassembled WGS sequence"/>
</dbReference>
<dbReference type="AlphaFoldDB" id="A0A9X1NK61"/>
<accession>A0A9X1NK61</accession>
<name>A0A9X1NK61_9ACTN</name>
<feature type="transmembrane region" description="Helical" evidence="1">
    <location>
        <begin position="6"/>
        <end position="25"/>
    </location>
</feature>
<feature type="transmembrane region" description="Helical" evidence="1">
    <location>
        <begin position="110"/>
        <end position="127"/>
    </location>
</feature>
<gene>
    <name evidence="2" type="ORF">LR394_30250</name>
</gene>
<evidence type="ECO:0000256" key="1">
    <source>
        <dbReference type="SAM" id="Phobius"/>
    </source>
</evidence>
<dbReference type="RefSeq" id="WP_231447997.1">
    <property type="nucleotide sequence ID" value="NZ_JAJOMB010000020.1"/>
</dbReference>
<comment type="caution">
    <text evidence="2">The sequence shown here is derived from an EMBL/GenBank/DDBJ whole genome shotgun (WGS) entry which is preliminary data.</text>
</comment>
<proteinExistence type="predicted"/>